<comment type="caution">
    <text evidence="1">The sequence shown here is derived from an EMBL/GenBank/DDBJ whole genome shotgun (WGS) entry which is preliminary data.</text>
</comment>
<dbReference type="Proteomes" id="UP001207654">
    <property type="component" value="Unassembled WGS sequence"/>
</dbReference>
<name>A0ABT3ZXC2_9BACT</name>
<evidence type="ECO:0000313" key="1">
    <source>
        <dbReference type="EMBL" id="MCY1074045.1"/>
    </source>
</evidence>
<accession>A0ABT3ZXC2</accession>
<proteinExistence type="predicted"/>
<evidence type="ECO:0000313" key="2">
    <source>
        <dbReference type="Proteomes" id="UP001207654"/>
    </source>
</evidence>
<gene>
    <name evidence="1" type="ORF">OV287_06060</name>
</gene>
<reference evidence="1 2" key="1">
    <citation type="submission" date="2022-11" db="EMBL/GenBank/DDBJ databases">
        <title>Minimal conservation of predation-associated metabolite biosynthetic gene clusters underscores biosynthetic potential of Myxococcota including descriptions for ten novel species: Archangium lansinium sp. nov., Myxococcus landrumus sp. nov., Nannocystis bai.</title>
        <authorList>
            <person name="Ahearne A."/>
            <person name="Stevens C."/>
            <person name="Phillips K."/>
        </authorList>
    </citation>
    <scope>NUCLEOTIDE SEQUENCE [LARGE SCALE GENOMIC DNA]</scope>
    <source>
        <strain evidence="1 2">MIWBW</strain>
    </source>
</reference>
<sequence length="133" mass="15120">MLPTFDEKILNGGYEFTGQPSELSTPQSVLECARRPLNLEWTARHCPWVPIWPFKREVGSTYYSAEGVWKMKTYDCEITAQDTGKLAGHFLHEHMHTCGYVDGEGNKDGKVVTYRINKIIEELTKQTPVCPGL</sequence>
<dbReference type="EMBL" id="JAPNKA010000001">
    <property type="protein sequence ID" value="MCY1074045.1"/>
    <property type="molecule type" value="Genomic_DNA"/>
</dbReference>
<protein>
    <submittedName>
        <fullName evidence="1">Uncharacterized protein</fullName>
    </submittedName>
</protein>
<dbReference type="RefSeq" id="WP_267533029.1">
    <property type="nucleotide sequence ID" value="NZ_JAPNKA010000001.1"/>
</dbReference>
<keyword evidence="2" id="KW-1185">Reference proteome</keyword>
<organism evidence="1 2">
    <name type="scientific">Archangium lansingense</name>
    <dbReference type="NCBI Taxonomy" id="2995310"/>
    <lineage>
        <taxon>Bacteria</taxon>
        <taxon>Pseudomonadati</taxon>
        <taxon>Myxococcota</taxon>
        <taxon>Myxococcia</taxon>
        <taxon>Myxococcales</taxon>
        <taxon>Cystobacterineae</taxon>
        <taxon>Archangiaceae</taxon>
        <taxon>Archangium</taxon>
    </lineage>
</organism>